<keyword evidence="4" id="KW-0732">Signal</keyword>
<dbReference type="GO" id="GO:0005576">
    <property type="term" value="C:extracellular region"/>
    <property type="evidence" value="ECO:0007669"/>
    <property type="project" value="UniProtKB-SubCell"/>
</dbReference>
<dbReference type="PANTHER" id="PTHR21700:SF3">
    <property type="entry name" value="TRANSTHYRETIN-LIKE PROTEIN 5"/>
    <property type="match status" value="1"/>
</dbReference>
<gene>
    <name evidence="5" type="ORF">PENTCL1PPCAC_16063</name>
</gene>
<dbReference type="GO" id="GO:0009986">
    <property type="term" value="C:cell surface"/>
    <property type="evidence" value="ECO:0007669"/>
    <property type="project" value="InterPro"/>
</dbReference>
<dbReference type="EMBL" id="BTSX01000004">
    <property type="protein sequence ID" value="GMS93888.1"/>
    <property type="molecule type" value="Genomic_DNA"/>
</dbReference>
<protein>
    <recommendedName>
        <fullName evidence="7">Transthyretin-like family protein</fullName>
    </recommendedName>
</protein>
<evidence type="ECO:0000313" key="5">
    <source>
        <dbReference type="EMBL" id="GMS93888.1"/>
    </source>
</evidence>
<feature type="non-terminal residue" evidence="5">
    <location>
        <position position="1"/>
    </location>
</feature>
<dbReference type="AlphaFoldDB" id="A0AAV5TI46"/>
<dbReference type="Pfam" id="PF01060">
    <property type="entry name" value="TTR-52"/>
    <property type="match status" value="1"/>
</dbReference>
<sequence>TIGVRGQLLCGVEPLANAEVKLWLLNAFPRPDTNLVRTTTDAQGQFQVTSSGFSSFSIHPAVRFYHRCNNRGIFTIPKDCQRVSTHFPSSRIDASGLVDRWYEMGMLNMETKQRGERNYCVSNPLRVIGY</sequence>
<dbReference type="InterPro" id="IPR001534">
    <property type="entry name" value="Transthyretin-like"/>
</dbReference>
<organism evidence="5 6">
    <name type="scientific">Pristionchus entomophagus</name>
    <dbReference type="NCBI Taxonomy" id="358040"/>
    <lineage>
        <taxon>Eukaryota</taxon>
        <taxon>Metazoa</taxon>
        <taxon>Ecdysozoa</taxon>
        <taxon>Nematoda</taxon>
        <taxon>Chromadorea</taxon>
        <taxon>Rhabditida</taxon>
        <taxon>Rhabditina</taxon>
        <taxon>Diplogasteromorpha</taxon>
        <taxon>Diplogasteroidea</taxon>
        <taxon>Neodiplogasteridae</taxon>
        <taxon>Pristionchus</taxon>
    </lineage>
</organism>
<accession>A0AAV5TI46</accession>
<dbReference type="Gene3D" id="2.60.40.3330">
    <property type="match status" value="1"/>
</dbReference>
<comment type="similarity">
    <text evidence="2">Belongs to the nematode transthyretin-like family.</text>
</comment>
<dbReference type="InterPro" id="IPR038479">
    <property type="entry name" value="Transthyretin-like_sf"/>
</dbReference>
<comment type="caution">
    <text evidence="5">The sequence shown here is derived from an EMBL/GenBank/DDBJ whole genome shotgun (WGS) entry which is preliminary data.</text>
</comment>
<dbReference type="Proteomes" id="UP001432027">
    <property type="component" value="Unassembled WGS sequence"/>
</dbReference>
<evidence type="ECO:0000256" key="2">
    <source>
        <dbReference type="ARBA" id="ARBA00010112"/>
    </source>
</evidence>
<name>A0AAV5TI46_9BILA</name>
<keyword evidence="6" id="KW-1185">Reference proteome</keyword>
<keyword evidence="3" id="KW-0964">Secreted</keyword>
<evidence type="ECO:0000313" key="6">
    <source>
        <dbReference type="Proteomes" id="UP001432027"/>
    </source>
</evidence>
<evidence type="ECO:0000256" key="4">
    <source>
        <dbReference type="ARBA" id="ARBA00022729"/>
    </source>
</evidence>
<reference evidence="5" key="1">
    <citation type="submission" date="2023-10" db="EMBL/GenBank/DDBJ databases">
        <title>Genome assembly of Pristionchus species.</title>
        <authorList>
            <person name="Yoshida K."/>
            <person name="Sommer R.J."/>
        </authorList>
    </citation>
    <scope>NUCLEOTIDE SEQUENCE</scope>
    <source>
        <strain evidence="5">RS0144</strain>
    </source>
</reference>
<evidence type="ECO:0008006" key="7">
    <source>
        <dbReference type="Google" id="ProtNLM"/>
    </source>
</evidence>
<dbReference type="PANTHER" id="PTHR21700">
    <property type="entry name" value="TRANSTHYRETIN-LIKE FAMILY PROTEIN-RELATED"/>
    <property type="match status" value="1"/>
</dbReference>
<evidence type="ECO:0000256" key="1">
    <source>
        <dbReference type="ARBA" id="ARBA00004613"/>
    </source>
</evidence>
<proteinExistence type="inferred from homology"/>
<evidence type="ECO:0000256" key="3">
    <source>
        <dbReference type="ARBA" id="ARBA00022525"/>
    </source>
</evidence>
<comment type="subcellular location">
    <subcellularLocation>
        <location evidence="1">Secreted</location>
    </subcellularLocation>
</comment>